<dbReference type="InterPro" id="IPR051604">
    <property type="entry name" value="Ergot_Alk_Oxidoreductase"/>
</dbReference>
<name>A0A1H7NQV1_9BURK</name>
<dbReference type="Gene3D" id="3.40.50.720">
    <property type="entry name" value="NAD(P)-binding Rossmann-like Domain"/>
    <property type="match status" value="1"/>
</dbReference>
<dbReference type="RefSeq" id="WP_090550488.1">
    <property type="nucleotide sequence ID" value="NZ_FNSR01000002.1"/>
</dbReference>
<sequence>MFAITGAGGRVGGVVARLLLAAGEDVTAVVRERADGDAWAMQGCAVAVVRSDDARALTRAFECAEGVFVRLPFAGLAALHDSSSLAAIAALKDALVAAAPARVVCLSASGAHVGHRGSPASLAFAQMEHAFRALPMPVAFVRAASFSENVAPFIEAAVTTGTIPGFAYPLDQPIPMVATADVGRVAAALLRQTWAGVRVLELEGPTRITSNEIAAAFAHLLGRAVRIERMSGDGWPRGCVADTVEFENPAHTIKGTLPFEKVLRGLIQRAFDSA</sequence>
<dbReference type="PANTHER" id="PTHR43162:SF1">
    <property type="entry name" value="PRESTALK A DIFFERENTIATION PROTEIN A"/>
    <property type="match status" value="1"/>
</dbReference>
<evidence type="ECO:0000313" key="2">
    <source>
        <dbReference type="EMBL" id="SEL25701.1"/>
    </source>
</evidence>
<keyword evidence="3" id="KW-1185">Reference proteome</keyword>
<evidence type="ECO:0000259" key="1">
    <source>
        <dbReference type="Pfam" id="PF05368"/>
    </source>
</evidence>
<dbReference type="OrthoDB" id="9777801at2"/>
<dbReference type="InterPro" id="IPR036291">
    <property type="entry name" value="NAD(P)-bd_dom_sf"/>
</dbReference>
<evidence type="ECO:0000313" key="3">
    <source>
        <dbReference type="Proteomes" id="UP000199120"/>
    </source>
</evidence>
<dbReference type="Pfam" id="PF05368">
    <property type="entry name" value="NmrA"/>
    <property type="match status" value="1"/>
</dbReference>
<organism evidence="2 3">
    <name type="scientific">Paraburkholderia caballeronis</name>
    <dbReference type="NCBI Taxonomy" id="416943"/>
    <lineage>
        <taxon>Bacteria</taxon>
        <taxon>Pseudomonadati</taxon>
        <taxon>Pseudomonadota</taxon>
        <taxon>Betaproteobacteria</taxon>
        <taxon>Burkholderiales</taxon>
        <taxon>Burkholderiaceae</taxon>
        <taxon>Paraburkholderia</taxon>
    </lineage>
</organism>
<dbReference type="STRING" id="416943.SAMN05445871_5168"/>
<dbReference type="InterPro" id="IPR008030">
    <property type="entry name" value="NmrA-like"/>
</dbReference>
<protein>
    <submittedName>
        <fullName evidence="2">Uncharacterized conserved protein YbjT, contains NAD(P)-binding and DUF2867 domains</fullName>
    </submittedName>
</protein>
<proteinExistence type="predicted"/>
<feature type="domain" description="NmrA-like" evidence="1">
    <location>
        <begin position="3"/>
        <end position="231"/>
    </location>
</feature>
<accession>A0A1H7NQV1</accession>
<dbReference type="EMBL" id="FOAJ01000006">
    <property type="protein sequence ID" value="SEL25701.1"/>
    <property type="molecule type" value="Genomic_DNA"/>
</dbReference>
<dbReference type="SUPFAM" id="SSF51735">
    <property type="entry name" value="NAD(P)-binding Rossmann-fold domains"/>
    <property type="match status" value="1"/>
</dbReference>
<dbReference type="AlphaFoldDB" id="A0A1H7NQV1"/>
<dbReference type="PANTHER" id="PTHR43162">
    <property type="match status" value="1"/>
</dbReference>
<dbReference type="Proteomes" id="UP000199120">
    <property type="component" value="Unassembled WGS sequence"/>
</dbReference>
<dbReference type="Gene3D" id="3.90.25.10">
    <property type="entry name" value="UDP-galactose 4-epimerase, domain 1"/>
    <property type="match status" value="1"/>
</dbReference>
<reference evidence="3" key="1">
    <citation type="submission" date="2016-10" db="EMBL/GenBank/DDBJ databases">
        <authorList>
            <person name="Varghese N."/>
            <person name="Submissions S."/>
        </authorList>
    </citation>
    <scope>NUCLEOTIDE SEQUENCE [LARGE SCALE GENOMIC DNA]</scope>
    <source>
        <strain evidence="3">LMG 26416</strain>
    </source>
</reference>
<gene>
    <name evidence="2" type="ORF">SAMN05192542_10636</name>
</gene>